<dbReference type="NCBIfam" id="TIGR00250">
    <property type="entry name" value="RNAse_H_YqgF"/>
    <property type="match status" value="1"/>
</dbReference>
<protein>
    <recommendedName>
        <fullName evidence="5">Putative pre-16S rRNA nuclease</fullName>
        <ecNumber evidence="5">3.1.-.-</ecNumber>
    </recommendedName>
</protein>
<dbReference type="PANTHER" id="PTHR33317">
    <property type="entry name" value="POLYNUCLEOTIDYL TRANSFERASE, RIBONUCLEASE H-LIKE SUPERFAMILY PROTEIN"/>
    <property type="match status" value="1"/>
</dbReference>
<dbReference type="InterPro" id="IPR006641">
    <property type="entry name" value="YqgF/RNaseH-like_dom"/>
</dbReference>
<dbReference type="InterPro" id="IPR005227">
    <property type="entry name" value="YqgF"/>
</dbReference>
<keyword evidence="1 5" id="KW-0963">Cytoplasm</keyword>
<keyword evidence="3 5" id="KW-0540">Nuclease</keyword>
<evidence type="ECO:0000256" key="5">
    <source>
        <dbReference type="HAMAP-Rule" id="MF_00651"/>
    </source>
</evidence>
<evidence type="ECO:0000313" key="8">
    <source>
        <dbReference type="Proteomes" id="UP000094378"/>
    </source>
</evidence>
<evidence type="ECO:0000313" key="7">
    <source>
        <dbReference type="EMBL" id="AOG60142.1"/>
    </source>
</evidence>
<keyword evidence="2 5" id="KW-0690">Ribosome biogenesis</keyword>
<comment type="similarity">
    <text evidence="5">Belongs to the YqgF HJR family.</text>
</comment>
<dbReference type="InterPro" id="IPR012337">
    <property type="entry name" value="RNaseH-like_sf"/>
</dbReference>
<dbReference type="Proteomes" id="UP000094378">
    <property type="component" value="Chromosome"/>
</dbReference>
<sequence>MAKYIGLDIGSKTIGVAISEGFFANTHSTIRFDEYNFDQAANSLIKLLQVEGYEKIAIGYPKNMDGSIGHRVEMVEEFISVLLEKENIDKNDIVKIDERLTTKMAKSIMIEANLSRKKQKVNKDQVAAKLILQTFLEQNK</sequence>
<gene>
    <name evidence="7" type="primary">ruvX</name>
    <name evidence="7" type="ORF">SHELI_v1c01870</name>
</gene>
<dbReference type="AlphaFoldDB" id="A0A1B3SJN5"/>
<keyword evidence="8" id="KW-1185">Reference proteome</keyword>
<organism evidence="7 8">
    <name type="scientific">Spiroplasma helicoides</name>
    <dbReference type="NCBI Taxonomy" id="216938"/>
    <lineage>
        <taxon>Bacteria</taxon>
        <taxon>Bacillati</taxon>
        <taxon>Mycoplasmatota</taxon>
        <taxon>Mollicutes</taxon>
        <taxon>Entomoplasmatales</taxon>
        <taxon>Spiroplasmataceae</taxon>
        <taxon>Spiroplasma</taxon>
    </lineage>
</organism>
<evidence type="ECO:0000256" key="2">
    <source>
        <dbReference type="ARBA" id="ARBA00022517"/>
    </source>
</evidence>
<comment type="subcellular location">
    <subcellularLocation>
        <location evidence="5">Cytoplasm</location>
    </subcellularLocation>
</comment>
<evidence type="ECO:0000256" key="3">
    <source>
        <dbReference type="ARBA" id="ARBA00022722"/>
    </source>
</evidence>
<dbReference type="Gene3D" id="3.30.420.140">
    <property type="entry name" value="YqgF/RNase H-like domain"/>
    <property type="match status" value="1"/>
</dbReference>
<dbReference type="HAMAP" id="MF_00651">
    <property type="entry name" value="Nuclease_YqgF"/>
    <property type="match status" value="1"/>
</dbReference>
<dbReference type="GO" id="GO:0000967">
    <property type="term" value="P:rRNA 5'-end processing"/>
    <property type="evidence" value="ECO:0007669"/>
    <property type="project" value="UniProtKB-UniRule"/>
</dbReference>
<dbReference type="SUPFAM" id="SSF53098">
    <property type="entry name" value="Ribonuclease H-like"/>
    <property type="match status" value="1"/>
</dbReference>
<reference evidence="7 8" key="1">
    <citation type="submission" date="2016-08" db="EMBL/GenBank/DDBJ databases">
        <title>Complete genome sequence of Spiroplasma helicoides TABS-2 (DSM 22551).</title>
        <authorList>
            <person name="Shen W.-Y."/>
            <person name="Lo W.-S."/>
            <person name="Lai Y.-C."/>
            <person name="Kuo C.-H."/>
        </authorList>
    </citation>
    <scope>NUCLEOTIDE SEQUENCE [LARGE SCALE GENOMIC DNA]</scope>
    <source>
        <strain evidence="7 8">TABS-2</strain>
    </source>
</reference>
<proteinExistence type="inferred from homology"/>
<evidence type="ECO:0000256" key="1">
    <source>
        <dbReference type="ARBA" id="ARBA00022490"/>
    </source>
</evidence>
<dbReference type="GO" id="GO:0004518">
    <property type="term" value="F:nuclease activity"/>
    <property type="evidence" value="ECO:0007669"/>
    <property type="project" value="UniProtKB-KW"/>
</dbReference>
<dbReference type="SMART" id="SM00732">
    <property type="entry name" value="YqgFc"/>
    <property type="match status" value="1"/>
</dbReference>
<dbReference type="GO" id="GO:0016788">
    <property type="term" value="F:hydrolase activity, acting on ester bonds"/>
    <property type="evidence" value="ECO:0007669"/>
    <property type="project" value="UniProtKB-UniRule"/>
</dbReference>
<keyword evidence="4 5" id="KW-0378">Hydrolase</keyword>
<name>A0A1B3SJN5_9MOLU</name>
<dbReference type="OrthoDB" id="9796140at2"/>
<dbReference type="PANTHER" id="PTHR33317:SF4">
    <property type="entry name" value="POLYNUCLEOTIDYL TRANSFERASE, RIBONUCLEASE H-LIKE SUPERFAMILY PROTEIN"/>
    <property type="match status" value="1"/>
</dbReference>
<comment type="function">
    <text evidence="5">Could be a nuclease involved in processing of the 5'-end of pre-16S rRNA.</text>
</comment>
<feature type="domain" description="YqgF/RNase H-like" evidence="6">
    <location>
        <begin position="2"/>
        <end position="105"/>
    </location>
</feature>
<dbReference type="CDD" id="cd16964">
    <property type="entry name" value="YqgF"/>
    <property type="match status" value="1"/>
</dbReference>
<accession>A0A1B3SJN5</accession>
<dbReference type="EMBL" id="CP017015">
    <property type="protein sequence ID" value="AOG60142.1"/>
    <property type="molecule type" value="Genomic_DNA"/>
</dbReference>
<dbReference type="EC" id="3.1.-.-" evidence="5"/>
<dbReference type="KEGG" id="shj:SHELI_v1c01870"/>
<dbReference type="STRING" id="216938.SHELI_v1c01870"/>
<evidence type="ECO:0000259" key="6">
    <source>
        <dbReference type="SMART" id="SM00732"/>
    </source>
</evidence>
<evidence type="ECO:0000256" key="4">
    <source>
        <dbReference type="ARBA" id="ARBA00022801"/>
    </source>
</evidence>
<dbReference type="RefSeq" id="WP_069115918.1">
    <property type="nucleotide sequence ID" value="NZ_CP017015.1"/>
</dbReference>
<dbReference type="GO" id="GO:0005829">
    <property type="term" value="C:cytosol"/>
    <property type="evidence" value="ECO:0007669"/>
    <property type="project" value="TreeGrafter"/>
</dbReference>
<dbReference type="InterPro" id="IPR037027">
    <property type="entry name" value="YqgF/RNaseH-like_dom_sf"/>
</dbReference>
<dbReference type="Pfam" id="PF03652">
    <property type="entry name" value="RuvX"/>
    <property type="match status" value="1"/>
</dbReference>
<dbReference type="PATRIC" id="fig|216938.3.peg.187"/>